<reference evidence="2 5" key="1">
    <citation type="submission" date="2019-06" db="EMBL/GenBank/DDBJ databases">
        <title>Evolution of Burkholderia multivorans in the lungs of Cystic Fibrosis patients.</title>
        <authorList>
            <person name="Moreira L.M."/>
        </authorList>
    </citation>
    <scope>NUCLEOTIDE SEQUENCE [LARGE SCALE GENOMIC DNA]</scope>
    <source>
        <strain evidence="2 5">VC13239</strain>
    </source>
</reference>
<dbReference type="EMBL" id="CABVPP010000106">
    <property type="protein sequence ID" value="VWC35761.1"/>
    <property type="molecule type" value="Genomic_DNA"/>
</dbReference>
<evidence type="ECO:0000256" key="1">
    <source>
        <dbReference type="SAM" id="SignalP"/>
    </source>
</evidence>
<evidence type="ECO:0000313" key="3">
    <source>
        <dbReference type="EMBL" id="VWC35761.1"/>
    </source>
</evidence>
<protein>
    <recommendedName>
        <fullName evidence="6">Lipoprotein</fullName>
    </recommendedName>
</protein>
<gene>
    <name evidence="3" type="ORF">BPS26883_06678</name>
    <name evidence="2" type="ORF">FEQ00_06152</name>
</gene>
<organism evidence="3 4">
    <name type="scientific">Burkholderia pseudomultivorans</name>
    <dbReference type="NCBI Taxonomy" id="1207504"/>
    <lineage>
        <taxon>Bacteria</taxon>
        <taxon>Pseudomonadati</taxon>
        <taxon>Pseudomonadota</taxon>
        <taxon>Betaproteobacteria</taxon>
        <taxon>Burkholderiales</taxon>
        <taxon>Burkholderiaceae</taxon>
        <taxon>Burkholderia</taxon>
        <taxon>Burkholderia cepacia complex</taxon>
    </lineage>
</organism>
<feature type="chain" id="PRO_5026653272" description="Lipoprotein" evidence="1">
    <location>
        <begin position="21"/>
        <end position="210"/>
    </location>
</feature>
<dbReference type="Proteomes" id="UP001248067">
    <property type="component" value="Unassembled WGS sequence"/>
</dbReference>
<keyword evidence="5" id="KW-1185">Reference proteome</keyword>
<dbReference type="Proteomes" id="UP000494162">
    <property type="component" value="Unassembled WGS sequence"/>
</dbReference>
<evidence type="ECO:0000313" key="2">
    <source>
        <dbReference type="EMBL" id="MDR8757695.1"/>
    </source>
</evidence>
<dbReference type="Gene3D" id="2.40.360.20">
    <property type="match status" value="1"/>
</dbReference>
<dbReference type="AlphaFoldDB" id="A0A6P2S063"/>
<proteinExistence type="predicted"/>
<keyword evidence="1" id="KW-0732">Signal</keyword>
<dbReference type="EMBL" id="VJSY01000068">
    <property type="protein sequence ID" value="MDR8757695.1"/>
    <property type="molecule type" value="Genomic_DNA"/>
</dbReference>
<name>A0A6P2S063_9BURK</name>
<evidence type="ECO:0008006" key="6">
    <source>
        <dbReference type="Google" id="ProtNLM"/>
    </source>
</evidence>
<evidence type="ECO:0000313" key="5">
    <source>
        <dbReference type="Proteomes" id="UP001248067"/>
    </source>
</evidence>
<evidence type="ECO:0000313" key="4">
    <source>
        <dbReference type="Proteomes" id="UP000494162"/>
    </source>
</evidence>
<reference evidence="3 4" key="2">
    <citation type="submission" date="2019-09" db="EMBL/GenBank/DDBJ databases">
        <authorList>
            <person name="Depoorter E."/>
        </authorList>
    </citation>
    <scope>NUCLEOTIDE SEQUENCE [LARGE SCALE GENOMIC DNA]</scope>
    <source>
        <strain evidence="3">LMG 26883</strain>
    </source>
</reference>
<accession>A0A6P2S063</accession>
<sequence length="210" mass="22939">MNKRFAAAVLALAWSGAAPAQDGGPAVDAPTLAVGDSWDYTQRDLLDKNRTTEVKVTVTAISGDVVSVSVMSGDAQPVTSQTDRSWAMSTEIDGEPSTYRYLDFPLTPGKRWQSAHGWLNRSGDPFEEDMNFTVAGPARVTVPAGTFDAIRIDGHGSWEKLDGRAHAGATLTIWYAPSVKRIVRYDSVRNGFMKNHPSGYSLELERYNVQ</sequence>
<feature type="signal peptide" evidence="1">
    <location>
        <begin position="1"/>
        <end position="20"/>
    </location>
</feature>